<evidence type="ECO:0000259" key="2">
    <source>
        <dbReference type="Pfam" id="PF20150"/>
    </source>
</evidence>
<gene>
    <name evidence="3" type="ORF">NKR23_g4353</name>
</gene>
<proteinExistence type="predicted"/>
<dbReference type="AlphaFoldDB" id="A0AA38RW21"/>
<protein>
    <recommendedName>
        <fullName evidence="2">2EXR domain-containing protein</fullName>
    </recommendedName>
</protein>
<dbReference type="Pfam" id="PF20150">
    <property type="entry name" value="2EXR"/>
    <property type="match status" value="1"/>
</dbReference>
<dbReference type="PANTHER" id="PTHR35910:SF6">
    <property type="entry name" value="2EXR DOMAIN-CONTAINING PROTEIN"/>
    <property type="match status" value="1"/>
</dbReference>
<feature type="compositionally biased region" description="Basic and acidic residues" evidence="1">
    <location>
        <begin position="1"/>
        <end position="13"/>
    </location>
</feature>
<evidence type="ECO:0000256" key="1">
    <source>
        <dbReference type="SAM" id="MobiDB-lite"/>
    </source>
</evidence>
<feature type="domain" description="2EXR" evidence="2">
    <location>
        <begin position="69"/>
        <end position="164"/>
    </location>
</feature>
<feature type="region of interest" description="Disordered" evidence="1">
    <location>
        <begin position="1"/>
        <end position="39"/>
    </location>
</feature>
<dbReference type="Proteomes" id="UP001174694">
    <property type="component" value="Unassembled WGS sequence"/>
</dbReference>
<evidence type="ECO:0000313" key="4">
    <source>
        <dbReference type="Proteomes" id="UP001174694"/>
    </source>
</evidence>
<dbReference type="EMBL" id="JANBVO010000010">
    <property type="protein sequence ID" value="KAJ9149498.1"/>
    <property type="molecule type" value="Genomic_DNA"/>
</dbReference>
<evidence type="ECO:0000313" key="3">
    <source>
        <dbReference type="EMBL" id="KAJ9149498.1"/>
    </source>
</evidence>
<comment type="caution">
    <text evidence="3">The sequence shown here is derived from an EMBL/GenBank/DDBJ whole genome shotgun (WGS) entry which is preliminary data.</text>
</comment>
<accession>A0AA38RW21</accession>
<sequence>MPDGEPWEKKDHGLLTSGKSRRRESRRDGGIAAPPGARALTDPFGDDIVSVFTDDAHTAHAEAARQRTFPQFKDLPAELRLCIWEAALPGPVVVPRIWNNDKGRYGLRRRVPAVLQACRESRYSLTPDPEEQPRDRRVIKHQVVDIYGKTGAQAGVYVNWATDSVWIQRGYNILQAEMAAYLPLRSLVMNWGLRPCWVETTVAEGVAFVRRFPRLELLTLVIDFSEHAWPDGTPRRAAARHKRREVTRIAARVREAFDEAADADVGGAGPKPRLHVVPRTDYWRCEERR</sequence>
<organism evidence="3 4">
    <name type="scientific">Pleurostoma richardsiae</name>
    <dbReference type="NCBI Taxonomy" id="41990"/>
    <lineage>
        <taxon>Eukaryota</taxon>
        <taxon>Fungi</taxon>
        <taxon>Dikarya</taxon>
        <taxon>Ascomycota</taxon>
        <taxon>Pezizomycotina</taxon>
        <taxon>Sordariomycetes</taxon>
        <taxon>Sordariomycetidae</taxon>
        <taxon>Calosphaeriales</taxon>
        <taxon>Pleurostomataceae</taxon>
        <taxon>Pleurostoma</taxon>
    </lineage>
</organism>
<name>A0AA38RW21_9PEZI</name>
<reference evidence="3" key="1">
    <citation type="submission" date="2022-07" db="EMBL/GenBank/DDBJ databases">
        <title>Fungi with potential for degradation of polypropylene.</title>
        <authorList>
            <person name="Gostincar C."/>
        </authorList>
    </citation>
    <scope>NUCLEOTIDE SEQUENCE</scope>
    <source>
        <strain evidence="3">EXF-13308</strain>
    </source>
</reference>
<dbReference type="PANTHER" id="PTHR35910">
    <property type="entry name" value="2EXR DOMAIN-CONTAINING PROTEIN"/>
    <property type="match status" value="1"/>
</dbReference>
<keyword evidence="4" id="KW-1185">Reference proteome</keyword>
<dbReference type="InterPro" id="IPR045518">
    <property type="entry name" value="2EXR"/>
</dbReference>